<feature type="signal peptide" evidence="1">
    <location>
        <begin position="1"/>
        <end position="19"/>
    </location>
</feature>
<sequence length="71" mass="7725">MNSKIIILLIACIIAMASAQFYGPGMYGMYGPGMGMYRRGMYRGYGGYGGYGRGMYGGYGRGMYGGMWGKK</sequence>
<dbReference type="Proteomes" id="UP000035680">
    <property type="component" value="Unassembled WGS sequence"/>
</dbReference>
<evidence type="ECO:0000313" key="2">
    <source>
        <dbReference type="Proteomes" id="UP000035680"/>
    </source>
</evidence>
<name>A0A0K0F113_STRVS</name>
<accession>A0A0K0F113</accession>
<keyword evidence="1" id="KW-0732">Signal</keyword>
<proteinExistence type="predicted"/>
<reference evidence="3" key="2">
    <citation type="submission" date="2015-08" db="UniProtKB">
        <authorList>
            <consortium name="WormBaseParasite"/>
        </authorList>
    </citation>
    <scope>IDENTIFICATION</scope>
</reference>
<organism evidence="2 3">
    <name type="scientific">Strongyloides venezuelensis</name>
    <name type="common">Threadworm</name>
    <dbReference type="NCBI Taxonomy" id="75913"/>
    <lineage>
        <taxon>Eukaryota</taxon>
        <taxon>Metazoa</taxon>
        <taxon>Ecdysozoa</taxon>
        <taxon>Nematoda</taxon>
        <taxon>Chromadorea</taxon>
        <taxon>Rhabditida</taxon>
        <taxon>Tylenchina</taxon>
        <taxon>Panagrolaimomorpha</taxon>
        <taxon>Strongyloidoidea</taxon>
        <taxon>Strongyloididae</taxon>
        <taxon>Strongyloides</taxon>
    </lineage>
</organism>
<evidence type="ECO:0000313" key="3">
    <source>
        <dbReference type="WBParaSite" id="SVE_0248000.1"/>
    </source>
</evidence>
<keyword evidence="2" id="KW-1185">Reference proteome</keyword>
<dbReference type="AlphaFoldDB" id="A0A0K0F113"/>
<dbReference type="WBParaSite" id="SVE_0248000.1">
    <property type="protein sequence ID" value="SVE_0248000.1"/>
    <property type="gene ID" value="SVE_0248000"/>
</dbReference>
<reference evidence="2" key="1">
    <citation type="submission" date="2014-07" db="EMBL/GenBank/DDBJ databases">
        <authorList>
            <person name="Martin A.A"/>
            <person name="De Silva N."/>
        </authorList>
    </citation>
    <scope>NUCLEOTIDE SEQUENCE</scope>
</reference>
<protein>
    <submittedName>
        <fullName evidence="3">Neuropeptide-like protein 31</fullName>
    </submittedName>
</protein>
<feature type="chain" id="PRO_5005329256" evidence="1">
    <location>
        <begin position="20"/>
        <end position="71"/>
    </location>
</feature>
<evidence type="ECO:0000256" key="1">
    <source>
        <dbReference type="SAM" id="SignalP"/>
    </source>
</evidence>